<comment type="caution">
    <text evidence="1">The sequence shown here is derived from an EMBL/GenBank/DDBJ whole genome shotgun (WGS) entry which is preliminary data.</text>
</comment>
<organism evidence="1 2">
    <name type="scientific">Leptospira interrogans str. FPW1039</name>
    <dbReference type="NCBI Taxonomy" id="1193040"/>
    <lineage>
        <taxon>Bacteria</taxon>
        <taxon>Pseudomonadati</taxon>
        <taxon>Spirochaetota</taxon>
        <taxon>Spirochaetia</taxon>
        <taxon>Leptospirales</taxon>
        <taxon>Leptospiraceae</taxon>
        <taxon>Leptospira</taxon>
    </lineage>
</organism>
<dbReference type="InterPro" id="IPR011458">
    <property type="entry name" value="DUF1564"/>
</dbReference>
<protein>
    <submittedName>
        <fullName evidence="1">PF07600 family protein</fullName>
    </submittedName>
</protein>
<dbReference type="EMBL" id="AKWR02000244">
    <property type="protein sequence ID" value="EMJ34342.1"/>
    <property type="molecule type" value="Genomic_DNA"/>
</dbReference>
<gene>
    <name evidence="1" type="ORF">LEP1GSC079_2049</name>
</gene>
<dbReference type="Proteomes" id="UP000012164">
    <property type="component" value="Unassembled WGS sequence"/>
</dbReference>
<evidence type="ECO:0000313" key="2">
    <source>
        <dbReference type="Proteomes" id="UP000012164"/>
    </source>
</evidence>
<name>A0A0F6I8G7_LEPIR</name>
<reference evidence="1 2" key="1">
    <citation type="submission" date="2013-01" db="EMBL/GenBank/DDBJ databases">
        <authorList>
            <person name="Harkins D.M."/>
            <person name="Durkin A.S."/>
            <person name="Brinkac L.M."/>
            <person name="Haft D.H."/>
            <person name="Selengut J.D."/>
            <person name="Sanka R."/>
            <person name="DePew J."/>
            <person name="Purushe J."/>
            <person name="Peacock S.J."/>
            <person name="Thaipadungpanit J."/>
            <person name="Wuthiekanun V.W."/>
            <person name="Day N.P."/>
            <person name="Vinetz J.M."/>
            <person name="Sutton G.G."/>
            <person name="Nierman W.C."/>
            <person name="Fouts D.E."/>
        </authorList>
    </citation>
    <scope>NUCLEOTIDE SEQUENCE [LARGE SCALE GENOMIC DNA]</scope>
    <source>
        <strain evidence="1 2">FPW1039</strain>
    </source>
</reference>
<sequence length="180" mass="20514">MGMGILLLNSDHEISSTFQKNRSETVTLLIPEDTWLLFSEKDVRLLTKRIPTLLKVYAKYLSSSKRLGKKADRTLYQPSPGKLKMKRISVRVPSASWTLLGTLAQAHGVSKCYLFNYLLKLEALGVGNSILNTVRAGVPTFHWSYSYILHLDLSNNQVTRKLHCEPESYFYALDLERFST</sequence>
<evidence type="ECO:0000313" key="1">
    <source>
        <dbReference type="EMBL" id="EMJ34342.1"/>
    </source>
</evidence>
<accession>A0A0F6I8G7</accession>
<proteinExistence type="predicted"/>
<dbReference type="Pfam" id="PF07600">
    <property type="entry name" value="DUF1564"/>
    <property type="match status" value="1"/>
</dbReference>
<dbReference type="AlphaFoldDB" id="A0A0F6I8G7"/>